<dbReference type="EMBL" id="WEHX01000050">
    <property type="protein sequence ID" value="KAB7658053.1"/>
    <property type="molecule type" value="Genomic_DNA"/>
</dbReference>
<name>A0A6I1EIB6_9BURK</name>
<dbReference type="Proteomes" id="UP000430564">
    <property type="component" value="Unassembled WGS sequence"/>
</dbReference>
<sequence>MSAEHTRHDTGVTSSGFLGFYKHRTVTDIVEKGGKSIGTFTVKADQKIKVGMLKDANANTINLKGRNIFIGGNLTTDSGTVDINAAGDISSLGSQYGIAGTSRVNLAAGGDIGSEGRALRLTGGEGTLTLSAKAGGSLHLDARSLNAGRDVEASQLEAGGTLSFATRDAMHVGKLRGNDITLTSDNSGITVDDLVQGLGKTDLADQSYRFDAAAKGDISITVTQGSLGLGLVETGADVVLDLRNGTLYDAVKTDQNTVSDNDRLNSWIASGFINEDGSSRSEAMHLENIEKQKTAVKGEFSRYQTYAEHQKKGRSLEGWQQKDYDALKAKYEGCASADEAVSRMAAQEGSALYNVMNEKLDSWTANDLLYSVADTIVNGTATSITGSANIKANDVTIRTPGGSVGSVDDPVTGSLSGTPEERLRMLQYLSKADVGDFSVSGDQVTVALKAPITIGATGSVNIESNKSVFIETPREGGYGFKVGEIVSKTGDVRVTSGNGITKANETANAGFVSAKGTVTLRGGFDSVGSKTGAIRIHAGGWTAVSSQSDIFIDSVDETNQDEEDFTIYSVAGGGDVSISAKNLYAYDGVKADGNYDDFAELGYIGGQALYFNVKGDFGKASVGEKSNALRVGSSSTIYFEPGVQNLWLHAMGTGNLGINDIKASGLVDIVGDDAVTVGLNGQAGGIKGSSVTVSTQKDLAVNGKIASASEARLASETGSVSVEGNVAGTSVDLDAAGGGISVNGNVESTAESGQVTLDAANDVSVTGNVTGKGQVALTAGNGASIDGSVRSENNTVTILARDGGITIGEKAAGSISGTSVDLNAAHGDISVNGNVKSTDVNGRVTLDSTESISVVGDIASNGLITLTAGSNAVVDGSIESTGDAVRIVAQAGQITIGEDAKGSVAGTSVDLDATGGGISVNGNVKSTAENGQVTLDAAKALSVVGNITGQGQVVLTAGSNAVVDGSIESTGEAVRIAAQAGKITIGETAEGSVTGTSVDLDAKDGDINVRGSVESTAENGQVTLDAAKAVSVVGDITSSGHVALTAGLGAAIDGSVRSKKSTVAILAQDGDITIGSISEGKRTLGHVSGRSVALDAQNGRIYVNGGVEGTDAAGHTKLKATGDIIVKGSVESAGLAELTAASDISVEGNVTSAGKADLRAGKDVAVTGSVSSKKDVRLEAQKGNVTIGTETSGKKSSVTADGSVDITADQKITVWGDVTSNGTVDGSGITMTSKSDAIWLDAQSSITAAKNVAMTAAKSATLEGGTITAGAKATVAAGAEGINFKRLTLNARDAQFTSTGHIALDEAQLSVKKSANIEAGSNLGFDQTKLTAEEAVLKGSGITAAKADVVAKKHISLAATGQSGIAAEGGKFTVETGDISLESAGDAKLGEAAFSINKGDLTIAAEKSVDLKWTAYAITEGGMSIVAKSGDMDMSGAQGLELDKLDLSAGGSMLVNDLDVTVDESFKISAGRDVEAEGISVKVKGASGGVNFNAQNGAVNLANARIDASDDGGSVGDVSVTAGTEADLTNVFAGTEAFTAENLTVKAGGRVTLGDASQSITATTGSVTIEAASLDGNRLAAGSSIEAGENVALNLTEAGLTVNDQTNITAEKSASITARGDVALQGDILVTGSEAVALKALEGDLSLTGAVTVGDEAIGENAADVTLYAGKSLTQSTADGDAGVRGRTLTATARGGDVALPAIADASIGSDGNAFTKMTVDSAGSVYLGSNGRDTKVTLNQERGGKVTGDLKAYGQMNAFEFTNDVSVEGDALLLGSDVFGTSLEAGKALQIVTAGFDGEVGENRLKGVRFTGSLKAHDHVGIFTDAGDIMIQGSTNASKGYIDVYRLATEKEGTVTMGGGRGGYTITVFNGSGDIRITDLLYGEDAVYAFTDSGRTEGSRYLLSAVHKQAAVSGAGNIGSQIDLEHLKDMTAFDLMPGLPHVVIDRSALERADNDRINPFVYPAIDTLSPNHRYFFLHLRPDAAANKAAASEEEEEEGQVLEEGLPARGKGLIRDLREPEKDEALTIKGDDKGWILSQTD</sequence>
<evidence type="ECO:0000313" key="2">
    <source>
        <dbReference type="EMBL" id="KAB7658053.1"/>
    </source>
</evidence>
<accession>A0A6I1EIB6</accession>
<proteinExistence type="predicted"/>
<organism evidence="2 3">
    <name type="scientific">Sutterella seckii</name>
    <dbReference type="NCBI Taxonomy" id="1944635"/>
    <lineage>
        <taxon>Bacteria</taxon>
        <taxon>Pseudomonadati</taxon>
        <taxon>Pseudomonadota</taxon>
        <taxon>Betaproteobacteria</taxon>
        <taxon>Burkholderiales</taxon>
        <taxon>Sutterellaceae</taxon>
        <taxon>Sutterella</taxon>
    </lineage>
</organism>
<reference evidence="2 3" key="1">
    <citation type="submission" date="2019-10" db="EMBL/GenBank/DDBJ databases">
        <title>Genome diversity of Sutterella seckii.</title>
        <authorList>
            <person name="Chaplin A.V."/>
            <person name="Sokolova S.R."/>
            <person name="Mosin K.A."/>
            <person name="Ivanova E.L."/>
            <person name="Kochetkova T.O."/>
            <person name="Goltsov A.Y."/>
            <person name="Trofimov D.Y."/>
            <person name="Efimov B.A."/>
        </authorList>
    </citation>
    <scope>NUCLEOTIDE SEQUENCE [LARGE SCALE GENOMIC DNA]</scope>
    <source>
        <strain evidence="2 3">ASD393</strain>
    </source>
</reference>
<evidence type="ECO:0008006" key="4">
    <source>
        <dbReference type="Google" id="ProtNLM"/>
    </source>
</evidence>
<gene>
    <name evidence="2" type="ORF">GBM95_07700</name>
</gene>
<evidence type="ECO:0000256" key="1">
    <source>
        <dbReference type="SAM" id="MobiDB-lite"/>
    </source>
</evidence>
<protein>
    <recommendedName>
        <fullName evidence="4">Autotransporter domain-containing protein</fullName>
    </recommendedName>
</protein>
<dbReference type="OrthoDB" id="5666689at2"/>
<feature type="compositionally biased region" description="Acidic residues" evidence="1">
    <location>
        <begin position="1992"/>
        <end position="2001"/>
    </location>
</feature>
<feature type="region of interest" description="Disordered" evidence="1">
    <location>
        <begin position="1988"/>
        <end position="2017"/>
    </location>
</feature>
<dbReference type="RefSeq" id="WP_152158569.1">
    <property type="nucleotide sequence ID" value="NZ_WEHX01000050.1"/>
</dbReference>
<comment type="caution">
    <text evidence="2">The sequence shown here is derived from an EMBL/GenBank/DDBJ whole genome shotgun (WGS) entry which is preliminary data.</text>
</comment>
<evidence type="ECO:0000313" key="3">
    <source>
        <dbReference type="Proteomes" id="UP000430564"/>
    </source>
</evidence>